<sequence>MTPAGPHIRATSSQDTTSQNITITTRSDGIPDEWDVTGTAIQCYALPMGGLGILSDVLTIYTVVILNLGYSPWFPKRRLKGGLLDLGLAAASVLGTCVTAIITTIRCRSQWEIIAVVLWRMILSLSLGGFTAHTAWVKRALERQQLGEDHASTNASLSDSKSTSYVGRWLLLYSIGLALGVIGLCSLAFSEPVGLTGLGVGLLISPPATILGTFTIMGLSSRMMRVISAAFGGGSYRSSEKLVVVDRYVGIAMAIILFKKDKWASNRDWWPWVPVLMMFAAWYGVSAAIFSNVIIGRLAGNMSGVPSRDRKDTHFQPLWDLITDARCLEAAIYWAYFVCKRLTIFSV</sequence>
<keyword evidence="1" id="KW-0812">Transmembrane</keyword>
<dbReference type="Proteomes" id="UP000054466">
    <property type="component" value="Unassembled WGS sequence"/>
</dbReference>
<dbReference type="HOGENOM" id="CLU_918514_0_0_1"/>
<evidence type="ECO:0000256" key="1">
    <source>
        <dbReference type="SAM" id="Phobius"/>
    </source>
</evidence>
<keyword evidence="1" id="KW-1133">Transmembrane helix</keyword>
<feature type="transmembrane region" description="Helical" evidence="1">
    <location>
        <begin position="44"/>
        <end position="70"/>
    </location>
</feature>
<feature type="transmembrane region" description="Helical" evidence="1">
    <location>
        <begin position="270"/>
        <end position="295"/>
    </location>
</feature>
<organism evidence="2 3">
    <name type="scientific">Cladophialophora immunda</name>
    <dbReference type="NCBI Taxonomy" id="569365"/>
    <lineage>
        <taxon>Eukaryota</taxon>
        <taxon>Fungi</taxon>
        <taxon>Dikarya</taxon>
        <taxon>Ascomycota</taxon>
        <taxon>Pezizomycotina</taxon>
        <taxon>Eurotiomycetes</taxon>
        <taxon>Chaetothyriomycetidae</taxon>
        <taxon>Chaetothyriales</taxon>
        <taxon>Herpotrichiellaceae</taxon>
        <taxon>Cladophialophora</taxon>
    </lineage>
</organism>
<name>A0A0D2CFY3_9EURO</name>
<keyword evidence="3" id="KW-1185">Reference proteome</keyword>
<dbReference type="AlphaFoldDB" id="A0A0D2CFY3"/>
<protein>
    <submittedName>
        <fullName evidence="2">Uncharacterized protein</fullName>
    </submittedName>
</protein>
<dbReference type="OrthoDB" id="2396694at2759"/>
<dbReference type="VEuPathDB" id="FungiDB:PV07_04976"/>
<gene>
    <name evidence="2" type="ORF">PV07_04976</name>
</gene>
<evidence type="ECO:0000313" key="3">
    <source>
        <dbReference type="Proteomes" id="UP000054466"/>
    </source>
</evidence>
<keyword evidence="1" id="KW-0472">Membrane</keyword>
<feature type="transmembrane region" description="Helical" evidence="1">
    <location>
        <begin position="82"/>
        <end position="105"/>
    </location>
</feature>
<proteinExistence type="predicted"/>
<dbReference type="GeneID" id="27344170"/>
<evidence type="ECO:0000313" key="2">
    <source>
        <dbReference type="EMBL" id="KIW29140.1"/>
    </source>
</evidence>
<dbReference type="RefSeq" id="XP_016249356.1">
    <property type="nucleotide sequence ID" value="XM_016391837.1"/>
</dbReference>
<feature type="transmembrane region" description="Helical" evidence="1">
    <location>
        <begin position="117"/>
        <end position="137"/>
    </location>
</feature>
<feature type="transmembrane region" description="Helical" evidence="1">
    <location>
        <begin position="170"/>
        <end position="189"/>
    </location>
</feature>
<feature type="transmembrane region" description="Helical" evidence="1">
    <location>
        <begin position="195"/>
        <end position="220"/>
    </location>
</feature>
<feature type="transmembrane region" description="Helical" evidence="1">
    <location>
        <begin position="241"/>
        <end position="258"/>
    </location>
</feature>
<accession>A0A0D2CFY3</accession>
<dbReference type="EMBL" id="KN847042">
    <property type="protein sequence ID" value="KIW29140.1"/>
    <property type="molecule type" value="Genomic_DNA"/>
</dbReference>
<reference evidence="2 3" key="1">
    <citation type="submission" date="2015-01" db="EMBL/GenBank/DDBJ databases">
        <title>The Genome Sequence of Cladophialophora immunda CBS83496.</title>
        <authorList>
            <consortium name="The Broad Institute Genomics Platform"/>
            <person name="Cuomo C."/>
            <person name="de Hoog S."/>
            <person name="Gorbushina A."/>
            <person name="Stielow B."/>
            <person name="Teixiera M."/>
            <person name="Abouelleil A."/>
            <person name="Chapman S.B."/>
            <person name="Priest M."/>
            <person name="Young S.K."/>
            <person name="Wortman J."/>
            <person name="Nusbaum C."/>
            <person name="Birren B."/>
        </authorList>
    </citation>
    <scope>NUCLEOTIDE SEQUENCE [LARGE SCALE GENOMIC DNA]</scope>
    <source>
        <strain evidence="2 3">CBS 83496</strain>
    </source>
</reference>